<dbReference type="PANTHER" id="PTHR12526">
    <property type="entry name" value="GLYCOSYLTRANSFERASE"/>
    <property type="match status" value="1"/>
</dbReference>
<dbReference type="Pfam" id="PF13439">
    <property type="entry name" value="Glyco_transf_4"/>
    <property type="match status" value="1"/>
</dbReference>
<accession>A0A7V0T787</accession>
<protein>
    <submittedName>
        <fullName evidence="3">Glycosyltransferase family 1 protein</fullName>
    </submittedName>
</protein>
<feature type="domain" description="Glycosyltransferase subfamily 4-like N-terminal" evidence="2">
    <location>
        <begin position="12"/>
        <end position="170"/>
    </location>
</feature>
<evidence type="ECO:0000259" key="2">
    <source>
        <dbReference type="Pfam" id="PF13439"/>
    </source>
</evidence>
<name>A0A7V0T787_UNCW3</name>
<dbReference type="AlphaFoldDB" id="A0A7V0T787"/>
<organism evidence="3">
    <name type="scientific">candidate division WOR-3 bacterium</name>
    <dbReference type="NCBI Taxonomy" id="2052148"/>
    <lineage>
        <taxon>Bacteria</taxon>
        <taxon>Bacteria division WOR-3</taxon>
    </lineage>
</organism>
<proteinExistence type="predicted"/>
<dbReference type="Proteomes" id="UP000885672">
    <property type="component" value="Unassembled WGS sequence"/>
</dbReference>
<reference evidence="3" key="1">
    <citation type="journal article" date="2020" name="mSystems">
        <title>Genome- and Community-Level Interaction Insights into Carbon Utilization and Element Cycling Functions of Hydrothermarchaeota in Hydrothermal Sediment.</title>
        <authorList>
            <person name="Zhou Z."/>
            <person name="Liu Y."/>
            <person name="Xu W."/>
            <person name="Pan J."/>
            <person name="Luo Z.H."/>
            <person name="Li M."/>
        </authorList>
    </citation>
    <scope>NUCLEOTIDE SEQUENCE [LARGE SCALE GENOMIC DNA]</scope>
    <source>
        <strain evidence="3">SpSt-1182</strain>
    </source>
</reference>
<dbReference type="Gene3D" id="3.40.50.2000">
    <property type="entry name" value="Glycogen Phosphorylase B"/>
    <property type="match status" value="2"/>
</dbReference>
<sequence>MRVLFATHYRGVGGGETSLLNLMAALATGGGIPFLACPPGELMHRAVAAGVRTLAADLELVRRACGRAVPKASPTAVLRLAVAMRRHRVAVAHAESFPALCYLGPAARLARRPCVATCHGYWPLGRRIVRRFLPRLAQSFQAVSAPVAAGLAPVAGAERVRLIPLGVAPDFFAADPGRVEARRRLGLDPDERVVLNVARFEPVKGHDILLDALARLADGGFRPLVLLAGGLLEPAGPTARRFRQTIAARAGREPLAGRVRLLGPRDDVPLLMRAADVLVVPSRQESFGMTVVEAMASGTPVIATRCGGPEELLRDAVTGRLVRREDAVALARAIGDAFARTAETRAMAAAARDEARRRFGPEARLRLVLDDYARLAAASTAGRARGRKLVSA</sequence>
<dbReference type="EMBL" id="DSBX01000284">
    <property type="protein sequence ID" value="HDR00121.1"/>
    <property type="molecule type" value="Genomic_DNA"/>
</dbReference>
<dbReference type="PANTHER" id="PTHR12526:SF635">
    <property type="entry name" value="GLYCOSYL TRANSFERASE GROUP 1"/>
    <property type="match status" value="1"/>
</dbReference>
<dbReference type="InterPro" id="IPR028098">
    <property type="entry name" value="Glyco_trans_4-like_N"/>
</dbReference>
<feature type="domain" description="Glycosyl transferase family 1" evidence="1">
    <location>
        <begin position="180"/>
        <end position="352"/>
    </location>
</feature>
<dbReference type="InterPro" id="IPR001296">
    <property type="entry name" value="Glyco_trans_1"/>
</dbReference>
<comment type="caution">
    <text evidence="3">The sequence shown here is derived from an EMBL/GenBank/DDBJ whole genome shotgun (WGS) entry which is preliminary data.</text>
</comment>
<evidence type="ECO:0000259" key="1">
    <source>
        <dbReference type="Pfam" id="PF00534"/>
    </source>
</evidence>
<evidence type="ECO:0000313" key="3">
    <source>
        <dbReference type="EMBL" id="HDR00121.1"/>
    </source>
</evidence>
<dbReference type="Pfam" id="PF00534">
    <property type="entry name" value="Glycos_transf_1"/>
    <property type="match status" value="1"/>
</dbReference>
<dbReference type="CDD" id="cd03811">
    <property type="entry name" value="GT4_GT28_WabH-like"/>
    <property type="match status" value="1"/>
</dbReference>
<gene>
    <name evidence="3" type="ORF">ENN51_07560</name>
</gene>
<dbReference type="GO" id="GO:0016757">
    <property type="term" value="F:glycosyltransferase activity"/>
    <property type="evidence" value="ECO:0007669"/>
    <property type="project" value="InterPro"/>
</dbReference>
<dbReference type="SUPFAM" id="SSF53756">
    <property type="entry name" value="UDP-Glycosyltransferase/glycogen phosphorylase"/>
    <property type="match status" value="1"/>
</dbReference>